<evidence type="ECO:0000259" key="2">
    <source>
        <dbReference type="PROSITE" id="PS50110"/>
    </source>
</evidence>
<dbReference type="Proteomes" id="UP000076925">
    <property type="component" value="Unassembled WGS sequence"/>
</dbReference>
<dbReference type="InterPro" id="IPR052893">
    <property type="entry name" value="TCS_response_regulator"/>
</dbReference>
<reference evidence="3 4" key="1">
    <citation type="journal article" date="2013" name="Genome Biol. Evol.">
        <title>Genomes of Stigonematalean cyanobacteria (subsection V) and the evolution of oxygenic photosynthesis from prokaryotes to plastids.</title>
        <authorList>
            <person name="Dagan T."/>
            <person name="Roettger M."/>
            <person name="Stucken K."/>
            <person name="Landan G."/>
            <person name="Koch R."/>
            <person name="Major P."/>
            <person name="Gould S.B."/>
            <person name="Goremykin V.V."/>
            <person name="Rippka R."/>
            <person name="Tandeau de Marsac N."/>
            <person name="Gugger M."/>
            <person name="Lockhart P.J."/>
            <person name="Allen J.F."/>
            <person name="Brune I."/>
            <person name="Maus I."/>
            <person name="Puhler A."/>
            <person name="Martin W.F."/>
        </authorList>
    </citation>
    <scope>NUCLEOTIDE SEQUENCE [LARGE SCALE GENOMIC DNA]</scope>
    <source>
        <strain evidence="3 4">PCC 7110</strain>
    </source>
</reference>
<dbReference type="OrthoDB" id="5510574at2"/>
<comment type="caution">
    <text evidence="3">The sequence shown here is derived from an EMBL/GenBank/DDBJ whole genome shotgun (WGS) entry which is preliminary data.</text>
</comment>
<gene>
    <name evidence="3" type="ORF">WA1_09615</name>
</gene>
<dbReference type="SUPFAM" id="SSF52172">
    <property type="entry name" value="CheY-like"/>
    <property type="match status" value="1"/>
</dbReference>
<keyword evidence="1" id="KW-0597">Phosphoprotein</keyword>
<accession>A0A139WRR7</accession>
<protein>
    <submittedName>
        <fullName evidence="3">Two-component system response regulator</fullName>
    </submittedName>
</protein>
<dbReference type="InterPro" id="IPR001789">
    <property type="entry name" value="Sig_transdc_resp-reg_receiver"/>
</dbReference>
<dbReference type="AlphaFoldDB" id="A0A139WRR7"/>
<dbReference type="Gene3D" id="3.40.50.2300">
    <property type="match status" value="1"/>
</dbReference>
<keyword evidence="4" id="KW-1185">Reference proteome</keyword>
<dbReference type="RefSeq" id="WP_051077052.1">
    <property type="nucleotide sequence ID" value="NZ_KQ976354.1"/>
</dbReference>
<name>A0A139WRR7_9CYAN</name>
<evidence type="ECO:0000313" key="3">
    <source>
        <dbReference type="EMBL" id="KYC35123.1"/>
    </source>
</evidence>
<dbReference type="EMBL" id="ANNX02000053">
    <property type="protein sequence ID" value="KYC35123.1"/>
    <property type="molecule type" value="Genomic_DNA"/>
</dbReference>
<proteinExistence type="predicted"/>
<feature type="domain" description="Response regulatory" evidence="2">
    <location>
        <begin position="18"/>
        <end position="146"/>
    </location>
</feature>
<dbReference type="InterPro" id="IPR011006">
    <property type="entry name" value="CheY-like_superfamily"/>
</dbReference>
<dbReference type="GO" id="GO:0000160">
    <property type="term" value="P:phosphorelay signal transduction system"/>
    <property type="evidence" value="ECO:0007669"/>
    <property type="project" value="InterPro"/>
</dbReference>
<dbReference type="SMART" id="SM00448">
    <property type="entry name" value="REC"/>
    <property type="match status" value="1"/>
</dbReference>
<evidence type="ECO:0000256" key="1">
    <source>
        <dbReference type="PROSITE-ProRule" id="PRU00169"/>
    </source>
</evidence>
<sequence>MERSLAQLSLNTDHHNYVILVVEDSDEDFTALTRALRDASFVCSLYRACNGDDALDYLHRQGEYANPTISPRPSLVLVDLNLPGTDGREVIEKIKQDRLLKSLPVIALTTSSSPKDIEACYQYGVNCYMLKPIGVEALRKTIRNFLDYWFNTVVLPNSIQQ</sequence>
<dbReference type="PROSITE" id="PS50110">
    <property type="entry name" value="RESPONSE_REGULATORY"/>
    <property type="match status" value="1"/>
</dbReference>
<feature type="modified residue" description="4-aspartylphosphate" evidence="1">
    <location>
        <position position="79"/>
    </location>
</feature>
<dbReference type="CDD" id="cd17557">
    <property type="entry name" value="REC_Rcp-like"/>
    <property type="match status" value="1"/>
</dbReference>
<evidence type="ECO:0000313" key="4">
    <source>
        <dbReference type="Proteomes" id="UP000076925"/>
    </source>
</evidence>
<organism evidence="3 4">
    <name type="scientific">Scytonema hofmannii PCC 7110</name>
    <dbReference type="NCBI Taxonomy" id="128403"/>
    <lineage>
        <taxon>Bacteria</taxon>
        <taxon>Bacillati</taxon>
        <taxon>Cyanobacteriota</taxon>
        <taxon>Cyanophyceae</taxon>
        <taxon>Nostocales</taxon>
        <taxon>Scytonemataceae</taxon>
        <taxon>Scytonema</taxon>
    </lineage>
</organism>
<dbReference type="Pfam" id="PF00072">
    <property type="entry name" value="Response_reg"/>
    <property type="match status" value="1"/>
</dbReference>
<dbReference type="PANTHER" id="PTHR44520">
    <property type="entry name" value="RESPONSE REGULATOR RCP1-RELATED"/>
    <property type="match status" value="1"/>
</dbReference>
<dbReference type="STRING" id="128403.WA1_09615"/>